<sequence length="223" mass="22627">MIAALAGALVLALLPVPPLSGPVVDRAGALSQPERARLEELAKGARATKGGEGPQLAFLIVKSLEGEPIESYSIRVAEQWRLGSKQASNGLLFVVSLDDREVRIEVGGGIEGELTDAQAGRIIRETIVPAFRQGAYGAGLRAGAARALGHLGIDSPGAAPREAGREASPLEAFIVIALIVVIAIFGRRLGIPMGRGGFGGRGGGGGYRGGGGGFSGGGASGKW</sequence>
<dbReference type="PANTHER" id="PTHR30373">
    <property type="entry name" value="UPF0603 PROTEIN YGCG"/>
    <property type="match status" value="1"/>
</dbReference>
<feature type="chain" id="PRO_5005466057" evidence="2">
    <location>
        <begin position="21"/>
        <end position="223"/>
    </location>
</feature>
<evidence type="ECO:0000313" key="4">
    <source>
        <dbReference type="EMBL" id="AKU92906.1"/>
    </source>
</evidence>
<keyword evidence="1" id="KW-0812">Transmembrane</keyword>
<dbReference type="KEGG" id="vin:AKJ08_3293"/>
<evidence type="ECO:0000313" key="5">
    <source>
        <dbReference type="Proteomes" id="UP000055590"/>
    </source>
</evidence>
<feature type="signal peptide" evidence="2">
    <location>
        <begin position="1"/>
        <end position="20"/>
    </location>
</feature>
<dbReference type="STRING" id="1391653.AKJ08_3293"/>
<dbReference type="EMBL" id="CP012332">
    <property type="protein sequence ID" value="AKU92906.1"/>
    <property type="molecule type" value="Genomic_DNA"/>
</dbReference>
<keyword evidence="2" id="KW-0732">Signal</keyword>
<dbReference type="Gene3D" id="3.10.310.50">
    <property type="match status" value="1"/>
</dbReference>
<dbReference type="Pfam" id="PF04536">
    <property type="entry name" value="TPM_phosphatase"/>
    <property type="match status" value="1"/>
</dbReference>
<dbReference type="PANTHER" id="PTHR30373:SF2">
    <property type="entry name" value="UPF0603 PROTEIN YGCG"/>
    <property type="match status" value="1"/>
</dbReference>
<feature type="transmembrane region" description="Helical" evidence="1">
    <location>
        <begin position="170"/>
        <end position="186"/>
    </location>
</feature>
<dbReference type="RefSeq" id="WP_050726999.1">
    <property type="nucleotide sequence ID" value="NZ_CP012332.1"/>
</dbReference>
<keyword evidence="5" id="KW-1185">Reference proteome</keyword>
<dbReference type="Proteomes" id="UP000055590">
    <property type="component" value="Chromosome"/>
</dbReference>
<name>A0A0K1PHN0_9BACT</name>
<accession>A0A0K1PHN0</accession>
<dbReference type="InterPro" id="IPR007621">
    <property type="entry name" value="TPM_dom"/>
</dbReference>
<dbReference type="OrthoDB" id="9810918at2"/>
<evidence type="ECO:0000256" key="2">
    <source>
        <dbReference type="SAM" id="SignalP"/>
    </source>
</evidence>
<keyword evidence="1" id="KW-0472">Membrane</keyword>
<gene>
    <name evidence="4" type="ORF">AKJ08_3293</name>
</gene>
<organism evidence="4 5">
    <name type="scientific">Vulgatibacter incomptus</name>
    <dbReference type="NCBI Taxonomy" id="1391653"/>
    <lineage>
        <taxon>Bacteria</taxon>
        <taxon>Pseudomonadati</taxon>
        <taxon>Myxococcota</taxon>
        <taxon>Myxococcia</taxon>
        <taxon>Myxococcales</taxon>
        <taxon>Cystobacterineae</taxon>
        <taxon>Vulgatibacteraceae</taxon>
        <taxon>Vulgatibacter</taxon>
    </lineage>
</organism>
<evidence type="ECO:0000256" key="1">
    <source>
        <dbReference type="SAM" id="Phobius"/>
    </source>
</evidence>
<reference evidence="4 5" key="1">
    <citation type="submission" date="2015-08" db="EMBL/GenBank/DDBJ databases">
        <authorList>
            <person name="Babu N.S."/>
            <person name="Beckwith C.J."/>
            <person name="Beseler K.G."/>
            <person name="Brison A."/>
            <person name="Carone J.V."/>
            <person name="Caskin T.P."/>
            <person name="Diamond M."/>
            <person name="Durham M.E."/>
            <person name="Foxe J.M."/>
            <person name="Go M."/>
            <person name="Henderson B.A."/>
            <person name="Jones I.B."/>
            <person name="McGettigan J.A."/>
            <person name="Micheletti S.J."/>
            <person name="Nasrallah M.E."/>
            <person name="Ortiz D."/>
            <person name="Piller C.R."/>
            <person name="Privatt S.R."/>
            <person name="Schneider S.L."/>
            <person name="Sharp S."/>
            <person name="Smith T.C."/>
            <person name="Stanton J.D."/>
            <person name="Ullery H.E."/>
            <person name="Wilson R.J."/>
            <person name="Serrano M.G."/>
            <person name="Buck G."/>
            <person name="Lee V."/>
            <person name="Wang Y."/>
            <person name="Carvalho R."/>
            <person name="Voegtly L."/>
            <person name="Shi R."/>
            <person name="Duckworth R."/>
            <person name="Johnson A."/>
            <person name="Loviza R."/>
            <person name="Walstead R."/>
            <person name="Shah Z."/>
            <person name="Kiflezghi M."/>
            <person name="Wade K."/>
            <person name="Ball S.L."/>
            <person name="Bradley K.W."/>
            <person name="Asai D.J."/>
            <person name="Bowman C.A."/>
            <person name="Russell D.A."/>
            <person name="Pope W.H."/>
            <person name="Jacobs-Sera D."/>
            <person name="Hendrix R.W."/>
            <person name="Hatfull G.F."/>
        </authorList>
    </citation>
    <scope>NUCLEOTIDE SEQUENCE [LARGE SCALE GENOMIC DNA]</scope>
    <source>
        <strain evidence="4 5">DSM 27710</strain>
    </source>
</reference>
<proteinExistence type="predicted"/>
<feature type="domain" description="TPM" evidence="3">
    <location>
        <begin position="23"/>
        <end position="146"/>
    </location>
</feature>
<dbReference type="AlphaFoldDB" id="A0A0K1PHN0"/>
<evidence type="ECO:0000259" key="3">
    <source>
        <dbReference type="Pfam" id="PF04536"/>
    </source>
</evidence>
<protein>
    <submittedName>
        <fullName evidence="4">Beta-propeller domains of methanol dehydrogenase type</fullName>
    </submittedName>
</protein>
<keyword evidence="1" id="KW-1133">Transmembrane helix</keyword>